<organism evidence="1">
    <name type="scientific">marine sediment metagenome</name>
    <dbReference type="NCBI Taxonomy" id="412755"/>
    <lineage>
        <taxon>unclassified sequences</taxon>
        <taxon>metagenomes</taxon>
        <taxon>ecological metagenomes</taxon>
    </lineage>
</organism>
<dbReference type="Gene3D" id="3.40.50.150">
    <property type="entry name" value="Vaccinia Virus protein VP39"/>
    <property type="match status" value="1"/>
</dbReference>
<reference evidence="1" key="1">
    <citation type="journal article" date="2015" name="Nature">
        <title>Complex archaea that bridge the gap between prokaryotes and eukaryotes.</title>
        <authorList>
            <person name="Spang A."/>
            <person name="Saw J.H."/>
            <person name="Jorgensen S.L."/>
            <person name="Zaremba-Niedzwiedzka K."/>
            <person name="Martijn J."/>
            <person name="Lind A.E."/>
            <person name="van Eijk R."/>
            <person name="Schleper C."/>
            <person name="Guy L."/>
            <person name="Ettema T.J."/>
        </authorList>
    </citation>
    <scope>NUCLEOTIDE SEQUENCE</scope>
</reference>
<accession>A0A0F8WWJ5</accession>
<dbReference type="EMBL" id="LAZR01062673">
    <property type="protein sequence ID" value="KKK61033.1"/>
    <property type="molecule type" value="Genomic_DNA"/>
</dbReference>
<feature type="non-terminal residue" evidence="1">
    <location>
        <position position="1"/>
    </location>
</feature>
<protein>
    <recommendedName>
        <fullName evidence="2">Methyltransferase type 11 domain-containing protein</fullName>
    </recommendedName>
</protein>
<evidence type="ECO:0000313" key="1">
    <source>
        <dbReference type="EMBL" id="KKK61033.1"/>
    </source>
</evidence>
<dbReference type="InterPro" id="IPR029063">
    <property type="entry name" value="SAM-dependent_MTases_sf"/>
</dbReference>
<gene>
    <name evidence="1" type="ORF">LCGC14_3018360</name>
</gene>
<name>A0A0F8WWJ5_9ZZZZ</name>
<comment type="caution">
    <text evidence="1">The sequence shown here is derived from an EMBL/GenBank/DDBJ whole genome shotgun (WGS) entry which is preliminary data.</text>
</comment>
<sequence length="112" mass="12867">KGKARYPYVDFREGDLQTAKAEECDVLIMCEILEHIEKPFEVCERWLPKAKYALVSVPIGAMNGSAGEHIWSFSLDDWKEFFTKGKHVILVEQDFNLGQTFKNKLAVSKLDE</sequence>
<proteinExistence type="predicted"/>
<dbReference type="SUPFAM" id="SSF53335">
    <property type="entry name" value="S-adenosyl-L-methionine-dependent methyltransferases"/>
    <property type="match status" value="1"/>
</dbReference>
<dbReference type="AlphaFoldDB" id="A0A0F8WWJ5"/>
<evidence type="ECO:0008006" key="2">
    <source>
        <dbReference type="Google" id="ProtNLM"/>
    </source>
</evidence>